<accession>A0A2K9P016</accession>
<evidence type="ECO:0000313" key="3">
    <source>
        <dbReference type="Proteomes" id="UP000235589"/>
    </source>
</evidence>
<dbReference type="InterPro" id="IPR043168">
    <property type="entry name" value="DegV_C"/>
</dbReference>
<dbReference type="AlphaFoldDB" id="A0A2K9P016"/>
<dbReference type="EMBL" id="CP020991">
    <property type="protein sequence ID" value="AUO18604.1"/>
    <property type="molecule type" value="Genomic_DNA"/>
</dbReference>
<dbReference type="InterPro" id="IPR050270">
    <property type="entry name" value="DegV_domain_contain"/>
</dbReference>
<dbReference type="PROSITE" id="PS51482">
    <property type="entry name" value="DEGV"/>
    <property type="match status" value="1"/>
</dbReference>
<dbReference type="Gene3D" id="3.40.50.10170">
    <property type="match status" value="1"/>
</dbReference>
<reference evidence="2 3" key="1">
    <citation type="submission" date="2017-04" db="EMBL/GenBank/DDBJ databases">
        <title>Monoglobus pectinilyticus 14 draft genome.</title>
        <authorList>
            <person name="Kim C."/>
            <person name="Rosendale D.I."/>
            <person name="Kelly W.J."/>
            <person name="Tannock G.W."/>
            <person name="Patchett M.L."/>
            <person name="Jordens J.Z."/>
        </authorList>
    </citation>
    <scope>NUCLEOTIDE SEQUENCE [LARGE SCALE GENOMIC DNA]</scope>
    <source>
        <strain evidence="2 3">14</strain>
    </source>
</reference>
<name>A0A2K9P016_9FIRM</name>
<dbReference type="OrthoDB" id="9780216at2"/>
<dbReference type="GO" id="GO:0008289">
    <property type="term" value="F:lipid binding"/>
    <property type="evidence" value="ECO:0007669"/>
    <property type="project" value="UniProtKB-KW"/>
</dbReference>
<dbReference type="Pfam" id="PF02645">
    <property type="entry name" value="DegV"/>
    <property type="match status" value="1"/>
</dbReference>
<dbReference type="GeneID" id="98061848"/>
<proteinExistence type="predicted"/>
<dbReference type="RefSeq" id="WP_102364894.1">
    <property type="nucleotide sequence ID" value="NZ_CP020991.1"/>
</dbReference>
<dbReference type="NCBIfam" id="TIGR00762">
    <property type="entry name" value="DegV"/>
    <property type="match status" value="1"/>
</dbReference>
<organism evidence="2 3">
    <name type="scientific">Monoglobus pectinilyticus</name>
    <dbReference type="NCBI Taxonomy" id="1981510"/>
    <lineage>
        <taxon>Bacteria</taxon>
        <taxon>Bacillati</taxon>
        <taxon>Bacillota</taxon>
        <taxon>Clostridia</taxon>
        <taxon>Monoglobales</taxon>
        <taxon>Monoglobaceae</taxon>
        <taxon>Monoglobus</taxon>
    </lineage>
</organism>
<protein>
    <submittedName>
        <fullName evidence="2">DegV family protein</fullName>
    </submittedName>
</protein>
<gene>
    <name evidence="2" type="ORF">B9O19_00420</name>
</gene>
<dbReference type="Gene3D" id="3.30.1180.10">
    <property type="match status" value="1"/>
</dbReference>
<dbReference type="PANTHER" id="PTHR33434">
    <property type="entry name" value="DEGV DOMAIN-CONTAINING PROTEIN DR_1986-RELATED"/>
    <property type="match status" value="1"/>
</dbReference>
<evidence type="ECO:0000256" key="1">
    <source>
        <dbReference type="ARBA" id="ARBA00023121"/>
    </source>
</evidence>
<dbReference type="KEGG" id="mpec:B9O19_00420"/>
<sequence length="289" mass="32331">MIKFMVDRAADIEKETAEHYGIEVLPFMVNMDGEGIVADKDMDIKEFYDKVKACDEIPSTSQMSPYDVETAFRRIGKEHQIIYVSISARGSGINNTANMVAEQLKKEEGFDITVIDSGMFAMAIGYPVIEAAKLAEKGASLSEVIDFLNESFKRNTAYFIVDDLTFLKKGGRIKATTMAISSLLDIKPILMINDGLVEAYKKVRGLKKAMSVLVGYAEERMENPEENEIIILDTDAPEKVEILEKMLRDKVNPKGFIYSKVGPVITAHAGLGLVGIYFKHKKPYTEYEK</sequence>
<evidence type="ECO:0000313" key="2">
    <source>
        <dbReference type="EMBL" id="AUO18604.1"/>
    </source>
</evidence>
<dbReference type="Proteomes" id="UP000235589">
    <property type="component" value="Chromosome"/>
</dbReference>
<dbReference type="PANTHER" id="PTHR33434:SF2">
    <property type="entry name" value="FATTY ACID-BINDING PROTEIN TM_1468"/>
    <property type="match status" value="1"/>
</dbReference>
<keyword evidence="3" id="KW-1185">Reference proteome</keyword>
<keyword evidence="1" id="KW-0446">Lipid-binding</keyword>
<dbReference type="InterPro" id="IPR003797">
    <property type="entry name" value="DegV"/>
</dbReference>
<dbReference type="SUPFAM" id="SSF82549">
    <property type="entry name" value="DAK1/DegV-like"/>
    <property type="match status" value="1"/>
</dbReference>